<keyword evidence="7" id="KW-1185">Reference proteome</keyword>
<dbReference type="PANTHER" id="PTHR43537:SF45">
    <property type="entry name" value="GNTR FAMILY REGULATORY PROTEIN"/>
    <property type="match status" value="1"/>
</dbReference>
<dbReference type="SMART" id="SM00895">
    <property type="entry name" value="FCD"/>
    <property type="match status" value="1"/>
</dbReference>
<dbReference type="GO" id="GO:0003677">
    <property type="term" value="F:DNA binding"/>
    <property type="evidence" value="ECO:0007669"/>
    <property type="project" value="UniProtKB-KW"/>
</dbReference>
<evidence type="ECO:0000259" key="5">
    <source>
        <dbReference type="PROSITE" id="PS50949"/>
    </source>
</evidence>
<feature type="domain" description="HTH gntR-type" evidence="5">
    <location>
        <begin position="22"/>
        <end position="89"/>
    </location>
</feature>
<dbReference type="Gene3D" id="1.10.10.10">
    <property type="entry name" value="Winged helix-like DNA-binding domain superfamily/Winged helix DNA-binding domain"/>
    <property type="match status" value="1"/>
</dbReference>
<protein>
    <submittedName>
        <fullName evidence="6">GntR family transcriptional regulator</fullName>
    </submittedName>
</protein>
<keyword evidence="3" id="KW-0804">Transcription</keyword>
<reference evidence="6 7" key="1">
    <citation type="submission" date="2020-04" db="EMBL/GenBank/DDBJ databases">
        <title>MicrobeNet Type strains.</title>
        <authorList>
            <person name="Nicholson A.C."/>
        </authorList>
    </citation>
    <scope>NUCLEOTIDE SEQUENCE [LARGE SCALE GENOMIC DNA]</scope>
    <source>
        <strain evidence="6 7">ATCC 23612</strain>
    </source>
</reference>
<evidence type="ECO:0000313" key="7">
    <source>
        <dbReference type="Proteomes" id="UP000553209"/>
    </source>
</evidence>
<dbReference type="InterPro" id="IPR011711">
    <property type="entry name" value="GntR_C"/>
</dbReference>
<dbReference type="PANTHER" id="PTHR43537">
    <property type="entry name" value="TRANSCRIPTIONAL REGULATOR, GNTR FAMILY"/>
    <property type="match status" value="1"/>
</dbReference>
<dbReference type="InterPro" id="IPR036388">
    <property type="entry name" value="WH-like_DNA-bd_sf"/>
</dbReference>
<dbReference type="PROSITE" id="PS50949">
    <property type="entry name" value="HTH_GNTR"/>
    <property type="match status" value="1"/>
</dbReference>
<evidence type="ECO:0000256" key="2">
    <source>
        <dbReference type="ARBA" id="ARBA00023125"/>
    </source>
</evidence>
<dbReference type="Gene3D" id="1.20.120.530">
    <property type="entry name" value="GntR ligand-binding domain-like"/>
    <property type="match status" value="1"/>
</dbReference>
<dbReference type="Pfam" id="PF00392">
    <property type="entry name" value="GntR"/>
    <property type="match status" value="1"/>
</dbReference>
<dbReference type="InterPro" id="IPR000524">
    <property type="entry name" value="Tscrpt_reg_HTH_GntR"/>
</dbReference>
<evidence type="ECO:0000313" key="6">
    <source>
        <dbReference type="EMBL" id="NKY96947.1"/>
    </source>
</evidence>
<dbReference type="Pfam" id="PF07729">
    <property type="entry name" value="FCD"/>
    <property type="match status" value="1"/>
</dbReference>
<dbReference type="PRINTS" id="PR00035">
    <property type="entry name" value="HTHGNTR"/>
</dbReference>
<proteinExistence type="predicted"/>
<dbReference type="InterPro" id="IPR008920">
    <property type="entry name" value="TF_FadR/GntR_C"/>
</dbReference>
<evidence type="ECO:0000256" key="3">
    <source>
        <dbReference type="ARBA" id="ARBA00023163"/>
    </source>
</evidence>
<accession>A0A7X6MA12</accession>
<dbReference type="SUPFAM" id="SSF46785">
    <property type="entry name" value="Winged helix' DNA-binding domain"/>
    <property type="match status" value="1"/>
</dbReference>
<keyword evidence="1" id="KW-0805">Transcription regulation</keyword>
<dbReference type="Proteomes" id="UP000553209">
    <property type="component" value="Unassembled WGS sequence"/>
</dbReference>
<dbReference type="GO" id="GO:0003700">
    <property type="term" value="F:DNA-binding transcription factor activity"/>
    <property type="evidence" value="ECO:0007669"/>
    <property type="project" value="InterPro"/>
</dbReference>
<feature type="compositionally biased region" description="Basic and acidic residues" evidence="4">
    <location>
        <begin position="1"/>
        <end position="12"/>
    </location>
</feature>
<evidence type="ECO:0000256" key="4">
    <source>
        <dbReference type="SAM" id="MobiDB-lite"/>
    </source>
</evidence>
<sequence length="236" mass="26566">MTATDARTDRPSGRTRLLPPLPTQAERVAELLRESLIDGVYPPGQRMSEERLCEELGVSRNTLREAFRLLVRERLLVHQMHRGVFVGLPTSEDVRDLFKARRSLELPALRGAVDSDEEAVRLVGAAVDEGEAARGREDWWRMGTANMRFHQAVAGLAGSARVNEFMSQVLAETRLVFHVMDAPREFHVPYLDWNRRIHTLLASGDADGAADELTTYLETSENQLVTAFTAMERQRG</sequence>
<dbReference type="SUPFAM" id="SSF48008">
    <property type="entry name" value="GntR ligand-binding domain-like"/>
    <property type="match status" value="1"/>
</dbReference>
<evidence type="ECO:0000256" key="1">
    <source>
        <dbReference type="ARBA" id="ARBA00023015"/>
    </source>
</evidence>
<feature type="region of interest" description="Disordered" evidence="4">
    <location>
        <begin position="1"/>
        <end position="21"/>
    </location>
</feature>
<dbReference type="InterPro" id="IPR036390">
    <property type="entry name" value="WH_DNA-bd_sf"/>
</dbReference>
<gene>
    <name evidence="6" type="ORF">HGB44_04530</name>
</gene>
<keyword evidence="2" id="KW-0238">DNA-binding</keyword>
<comment type="caution">
    <text evidence="6">The sequence shown here is derived from an EMBL/GenBank/DDBJ whole genome shotgun (WGS) entry which is preliminary data.</text>
</comment>
<dbReference type="CDD" id="cd07377">
    <property type="entry name" value="WHTH_GntR"/>
    <property type="match status" value="1"/>
</dbReference>
<dbReference type="AlphaFoldDB" id="A0A7X6MA12"/>
<dbReference type="SMART" id="SM00345">
    <property type="entry name" value="HTH_GNTR"/>
    <property type="match status" value="1"/>
</dbReference>
<dbReference type="RefSeq" id="WP_082768286.1">
    <property type="nucleotide sequence ID" value="NZ_JAAXPG010000003.1"/>
</dbReference>
<dbReference type="EMBL" id="JAAXPG010000003">
    <property type="protein sequence ID" value="NKY96947.1"/>
    <property type="molecule type" value="Genomic_DNA"/>
</dbReference>
<name>A0A7X6MA12_9ACTN</name>
<organism evidence="6 7">
    <name type="scientific">Nocardiopsis alborubida</name>
    <dbReference type="NCBI Taxonomy" id="146802"/>
    <lineage>
        <taxon>Bacteria</taxon>
        <taxon>Bacillati</taxon>
        <taxon>Actinomycetota</taxon>
        <taxon>Actinomycetes</taxon>
        <taxon>Streptosporangiales</taxon>
        <taxon>Nocardiopsidaceae</taxon>
        <taxon>Nocardiopsis</taxon>
    </lineage>
</organism>